<dbReference type="Gene3D" id="3.40.50.1240">
    <property type="entry name" value="Phosphoglycerate mutase-like"/>
    <property type="match status" value="1"/>
</dbReference>
<keyword evidence="2" id="KW-1185">Reference proteome</keyword>
<dbReference type="CDD" id="cd07067">
    <property type="entry name" value="HP_PGM_like"/>
    <property type="match status" value="1"/>
</dbReference>
<dbReference type="GO" id="GO:0005737">
    <property type="term" value="C:cytoplasm"/>
    <property type="evidence" value="ECO:0007669"/>
    <property type="project" value="TreeGrafter"/>
</dbReference>
<dbReference type="AlphaFoldDB" id="A0A976IKU2"/>
<name>A0A976IKU2_BRELC</name>
<dbReference type="OrthoDB" id="496981at2759"/>
<protein>
    <recommendedName>
        <fullName evidence="3">Phosphoglycerate mutase</fullName>
    </recommendedName>
</protein>
<evidence type="ECO:0000313" key="2">
    <source>
        <dbReference type="Proteomes" id="UP000294530"/>
    </source>
</evidence>
<dbReference type="Proteomes" id="UP000294530">
    <property type="component" value="Unassembled WGS sequence"/>
</dbReference>
<dbReference type="GeneID" id="94350767"/>
<dbReference type="PANTHER" id="PTHR48100:SF61">
    <property type="entry name" value="PHOSPHOGLYCERATE MUTASE"/>
    <property type="match status" value="1"/>
</dbReference>
<dbReference type="InterPro" id="IPR050275">
    <property type="entry name" value="PGM_Phosphatase"/>
</dbReference>
<dbReference type="RefSeq" id="XP_067823165.1">
    <property type="nucleotide sequence ID" value="XM_067965096.1"/>
</dbReference>
<evidence type="ECO:0008006" key="3">
    <source>
        <dbReference type="Google" id="ProtNLM"/>
    </source>
</evidence>
<proteinExistence type="predicted"/>
<gene>
    <name evidence="1" type="ORF">CCR75_007032</name>
</gene>
<dbReference type="GO" id="GO:0016791">
    <property type="term" value="F:phosphatase activity"/>
    <property type="evidence" value="ECO:0007669"/>
    <property type="project" value="TreeGrafter"/>
</dbReference>
<dbReference type="InterPro" id="IPR013078">
    <property type="entry name" value="His_Pase_superF_clade-1"/>
</dbReference>
<dbReference type="PIRSF" id="PIRSF000709">
    <property type="entry name" value="6PFK_2-Ptase"/>
    <property type="match status" value="1"/>
</dbReference>
<accession>A0A976IKU2</accession>
<comment type="caution">
    <text evidence="1">The sequence shown here is derived from an EMBL/GenBank/DDBJ whole genome shotgun (WGS) entry which is preliminary data.</text>
</comment>
<dbReference type="Pfam" id="PF00300">
    <property type="entry name" value="His_Phos_1"/>
    <property type="match status" value="1"/>
</dbReference>
<dbReference type="InterPro" id="IPR029033">
    <property type="entry name" value="His_PPase_superfam"/>
</dbReference>
<sequence length="230" mass="26171">MTDISATKTLYCIRHGESTYNEWRLRSLWSFSWMWVRDPMIVDAPLSTMGHKQVAKLHELIQSTHLDKKIQVIITSPLTRAIETAIGVFPATNVPIIVDPLCREMLDTACDVGRVPTELAQHFVAQQDIDFSKLNSTWWLNDGAGGPSNASRATIVAPKTPNEVLPLRESQEDLDARIRDFVTKLEERPEQHIAVVGHSSYFKRMLGMNRKLHNCELYEVSFAQIRLRCA</sequence>
<dbReference type="KEGG" id="blac:94350767"/>
<dbReference type="PANTHER" id="PTHR48100">
    <property type="entry name" value="BROAD-SPECIFICITY PHOSPHATASE YOR283W-RELATED"/>
    <property type="match status" value="1"/>
</dbReference>
<organism evidence="1 2">
    <name type="scientific">Bremia lactucae</name>
    <name type="common">Lettuce downy mildew</name>
    <dbReference type="NCBI Taxonomy" id="4779"/>
    <lineage>
        <taxon>Eukaryota</taxon>
        <taxon>Sar</taxon>
        <taxon>Stramenopiles</taxon>
        <taxon>Oomycota</taxon>
        <taxon>Peronosporomycetes</taxon>
        <taxon>Peronosporales</taxon>
        <taxon>Peronosporaceae</taxon>
        <taxon>Bremia</taxon>
    </lineage>
</organism>
<evidence type="ECO:0000313" key="1">
    <source>
        <dbReference type="EMBL" id="TDH73667.1"/>
    </source>
</evidence>
<dbReference type="EMBL" id="SHOA02000030">
    <property type="protein sequence ID" value="TDH73667.1"/>
    <property type="molecule type" value="Genomic_DNA"/>
</dbReference>
<reference evidence="1 2" key="1">
    <citation type="journal article" date="2021" name="Genome Biol.">
        <title>AFLAP: assembly-free linkage analysis pipeline using k-mers from genome sequencing data.</title>
        <authorList>
            <person name="Fletcher K."/>
            <person name="Zhang L."/>
            <person name="Gil J."/>
            <person name="Han R."/>
            <person name="Cavanaugh K."/>
            <person name="Michelmore R."/>
        </authorList>
    </citation>
    <scope>NUCLEOTIDE SEQUENCE [LARGE SCALE GENOMIC DNA]</scope>
    <source>
        <strain evidence="1 2">SF5</strain>
    </source>
</reference>
<dbReference type="SUPFAM" id="SSF53254">
    <property type="entry name" value="Phosphoglycerate mutase-like"/>
    <property type="match status" value="1"/>
</dbReference>